<keyword evidence="3" id="KW-1185">Reference proteome</keyword>
<name>A0A7W9BK56_9RHOB</name>
<proteinExistence type="predicted"/>
<dbReference type="SUPFAM" id="SSF52096">
    <property type="entry name" value="ClpP/crotonase"/>
    <property type="match status" value="1"/>
</dbReference>
<dbReference type="InterPro" id="IPR005151">
    <property type="entry name" value="Tail-specific_protease"/>
</dbReference>
<dbReference type="CDD" id="cd07563">
    <property type="entry name" value="Peptidase_S41_IRBP"/>
    <property type="match status" value="1"/>
</dbReference>
<evidence type="ECO:0000313" key="2">
    <source>
        <dbReference type="EMBL" id="MBB5721757.1"/>
    </source>
</evidence>
<dbReference type="EMBL" id="JACIJM010000003">
    <property type="protein sequence ID" value="MBB5721757.1"/>
    <property type="molecule type" value="Genomic_DNA"/>
</dbReference>
<dbReference type="Proteomes" id="UP000535415">
    <property type="component" value="Unassembled WGS sequence"/>
</dbReference>
<reference evidence="2 3" key="1">
    <citation type="submission" date="2020-08" db="EMBL/GenBank/DDBJ databases">
        <title>Genomic Encyclopedia of Type Strains, Phase IV (KMG-IV): sequencing the most valuable type-strain genomes for metagenomic binning, comparative biology and taxonomic classification.</title>
        <authorList>
            <person name="Goeker M."/>
        </authorList>
    </citation>
    <scope>NUCLEOTIDE SEQUENCE [LARGE SCALE GENOMIC DNA]</scope>
    <source>
        <strain evidence="2 3">DSM 101064</strain>
    </source>
</reference>
<dbReference type="PANTHER" id="PTHR11261:SF3">
    <property type="entry name" value="RETINOL-BINDING PROTEIN 3"/>
    <property type="match status" value="1"/>
</dbReference>
<dbReference type="RefSeq" id="WP_183527400.1">
    <property type="nucleotide sequence ID" value="NZ_JACIJM010000003.1"/>
</dbReference>
<dbReference type="InterPro" id="IPR029045">
    <property type="entry name" value="ClpP/crotonase-like_dom_sf"/>
</dbReference>
<dbReference type="Gene3D" id="3.90.226.10">
    <property type="entry name" value="2-enoyl-CoA Hydratase, Chain A, domain 1"/>
    <property type="match status" value="1"/>
</dbReference>
<dbReference type="GO" id="GO:0008236">
    <property type="term" value="F:serine-type peptidase activity"/>
    <property type="evidence" value="ECO:0007669"/>
    <property type="project" value="InterPro"/>
</dbReference>
<dbReference type="SMART" id="SM00245">
    <property type="entry name" value="TSPc"/>
    <property type="match status" value="1"/>
</dbReference>
<evidence type="ECO:0000313" key="3">
    <source>
        <dbReference type="Proteomes" id="UP000535415"/>
    </source>
</evidence>
<gene>
    <name evidence="2" type="ORF">FHS72_001369</name>
</gene>
<dbReference type="AlphaFoldDB" id="A0A7W9BK56"/>
<evidence type="ECO:0000259" key="1">
    <source>
        <dbReference type="SMART" id="SM00245"/>
    </source>
</evidence>
<dbReference type="Gene3D" id="3.30.750.44">
    <property type="match status" value="1"/>
</dbReference>
<dbReference type="PANTHER" id="PTHR11261">
    <property type="entry name" value="INTERPHOTORECEPTOR RETINOID-BINDING PROTEIN"/>
    <property type="match status" value="1"/>
</dbReference>
<feature type="domain" description="Tail specific protease" evidence="1">
    <location>
        <begin position="205"/>
        <end position="408"/>
    </location>
</feature>
<protein>
    <recommendedName>
        <fullName evidence="1">Tail specific protease domain-containing protein</fullName>
    </recommendedName>
</protein>
<organism evidence="2 3">
    <name type="scientific">Yoonia ponticola</name>
    <dbReference type="NCBI Taxonomy" id="1524255"/>
    <lineage>
        <taxon>Bacteria</taxon>
        <taxon>Pseudomonadati</taxon>
        <taxon>Pseudomonadota</taxon>
        <taxon>Alphaproteobacteria</taxon>
        <taxon>Rhodobacterales</taxon>
        <taxon>Paracoccaceae</taxon>
        <taxon>Yoonia</taxon>
    </lineage>
</organism>
<dbReference type="Pfam" id="PF03572">
    <property type="entry name" value="Peptidase_S41"/>
    <property type="match status" value="1"/>
</dbReference>
<dbReference type="GO" id="GO:0006508">
    <property type="term" value="P:proteolysis"/>
    <property type="evidence" value="ECO:0007669"/>
    <property type="project" value="InterPro"/>
</dbReference>
<comment type="caution">
    <text evidence="2">The sequence shown here is derived from an EMBL/GenBank/DDBJ whole genome shotgun (WGS) entry which is preliminary data.</text>
</comment>
<accession>A0A7W9BK56</accession>
<sequence>MKRILGWTVAMLLAGVLALGISWVYYAPPQEIRGTWKTDGYGLVIDITGLTINVYQSGDTYCIHDQKAPAHMGLVNLVEGVTFDITDDRLKLTSSGILNPIYADRIAEVPALCDTPPSNSEASIFDAVWGAMNSHYAHFDTHGIDWAARQSLRPTAGSSRDDAGVLALLKDLLAGLDDNHVYIATDTDVWSPALPTAWHDARHLVRDTTLAAVPDLSAPSATGLQVGWAAPNIGYVYMAHMAPNTGIGQRANVAASQALSQVLAYLSDADGIILDVRYNPGGSDDVAMAYTGYFTDSALPAFTKTTRTDNGYTTPFTAMLTPHPATTDIPTVVLTSPYTGSAAEIFTLAMRELPQVTTMGGSTSGSLSDVMTVTLPNSWELGLSHQRYLSMTGDSFEHIGIPPDVTIPVDVTAAQSGQDTILDAAISLLQTR</sequence>